<keyword evidence="11" id="KW-0862">Zinc</keyword>
<evidence type="ECO:0000256" key="1">
    <source>
        <dbReference type="ARBA" id="ARBA00001798"/>
    </source>
</evidence>
<dbReference type="InterPro" id="IPR001841">
    <property type="entry name" value="Znf_RING"/>
</dbReference>
<dbReference type="InterPro" id="IPR013083">
    <property type="entry name" value="Znf_RING/FYVE/PHD"/>
</dbReference>
<keyword evidence="10" id="KW-0833">Ubl conjugation pathway</keyword>
<reference evidence="15 16" key="1">
    <citation type="submission" date="2021-07" db="EMBL/GenBank/DDBJ databases">
        <title>The Aristolochia fimbriata genome: insights into angiosperm evolution, floral development and chemical biosynthesis.</title>
        <authorList>
            <person name="Jiao Y."/>
        </authorList>
    </citation>
    <scope>NUCLEOTIDE SEQUENCE [LARGE SCALE GENOMIC DNA]</scope>
    <source>
        <strain evidence="15">IBCAS-2021</strain>
        <tissue evidence="15">Leaf</tissue>
    </source>
</reference>
<dbReference type="EMBL" id="JAINDJ010000002">
    <property type="protein sequence ID" value="KAG9457611.1"/>
    <property type="molecule type" value="Genomic_DNA"/>
</dbReference>
<dbReference type="InterPro" id="IPR002867">
    <property type="entry name" value="IBR_dom"/>
</dbReference>
<keyword evidence="9 12" id="KW-0863">Zinc-finger</keyword>
<evidence type="ECO:0000259" key="13">
    <source>
        <dbReference type="PROSITE" id="PS50089"/>
    </source>
</evidence>
<dbReference type="GO" id="GO:0061630">
    <property type="term" value="F:ubiquitin protein ligase activity"/>
    <property type="evidence" value="ECO:0007669"/>
    <property type="project" value="UniProtKB-EC"/>
</dbReference>
<dbReference type="InterPro" id="IPR018957">
    <property type="entry name" value="Znf_C3HC4_RING-type"/>
</dbReference>
<dbReference type="Gene3D" id="3.30.40.10">
    <property type="entry name" value="Zinc/RING finger domain, C3HC4 (zinc finger)"/>
    <property type="match status" value="1"/>
</dbReference>
<dbReference type="InterPro" id="IPR031127">
    <property type="entry name" value="E3_UB_ligase_RBR"/>
</dbReference>
<dbReference type="InterPro" id="IPR044066">
    <property type="entry name" value="TRIAD_supradom"/>
</dbReference>
<name>A0AAV7FA27_ARIFI</name>
<evidence type="ECO:0000256" key="7">
    <source>
        <dbReference type="ARBA" id="ARBA00022723"/>
    </source>
</evidence>
<evidence type="ECO:0000256" key="11">
    <source>
        <dbReference type="ARBA" id="ARBA00022833"/>
    </source>
</evidence>
<dbReference type="SUPFAM" id="SSF57850">
    <property type="entry name" value="RING/U-box"/>
    <property type="match status" value="2"/>
</dbReference>
<dbReference type="PANTHER" id="PTHR11685">
    <property type="entry name" value="RBR FAMILY RING FINGER AND IBR DOMAIN-CONTAINING"/>
    <property type="match status" value="1"/>
</dbReference>
<keyword evidence="7" id="KW-0479">Metal-binding</keyword>
<dbReference type="PROSITE" id="PS51873">
    <property type="entry name" value="TRIAD"/>
    <property type="match status" value="1"/>
</dbReference>
<evidence type="ECO:0000256" key="9">
    <source>
        <dbReference type="ARBA" id="ARBA00022771"/>
    </source>
</evidence>
<evidence type="ECO:0000256" key="8">
    <source>
        <dbReference type="ARBA" id="ARBA00022737"/>
    </source>
</evidence>
<organism evidence="15 16">
    <name type="scientific">Aristolochia fimbriata</name>
    <name type="common">White veined hardy Dutchman's pipe vine</name>
    <dbReference type="NCBI Taxonomy" id="158543"/>
    <lineage>
        <taxon>Eukaryota</taxon>
        <taxon>Viridiplantae</taxon>
        <taxon>Streptophyta</taxon>
        <taxon>Embryophyta</taxon>
        <taxon>Tracheophyta</taxon>
        <taxon>Spermatophyta</taxon>
        <taxon>Magnoliopsida</taxon>
        <taxon>Magnoliidae</taxon>
        <taxon>Piperales</taxon>
        <taxon>Aristolochiaceae</taxon>
        <taxon>Aristolochia</taxon>
    </lineage>
</organism>
<keyword evidence="16" id="KW-1185">Reference proteome</keyword>
<feature type="domain" description="RING-type" evidence="13">
    <location>
        <begin position="48"/>
        <end position="91"/>
    </location>
</feature>
<comment type="caution">
    <text evidence="15">The sequence shown here is derived from an EMBL/GenBank/DDBJ whole genome shotgun (WGS) entry which is preliminary data.</text>
</comment>
<dbReference type="GO" id="GO:0008270">
    <property type="term" value="F:zinc ion binding"/>
    <property type="evidence" value="ECO:0007669"/>
    <property type="project" value="UniProtKB-KW"/>
</dbReference>
<feature type="domain" description="RING-type" evidence="14">
    <location>
        <begin position="42"/>
        <end position="222"/>
    </location>
</feature>
<evidence type="ECO:0000256" key="6">
    <source>
        <dbReference type="ARBA" id="ARBA00022679"/>
    </source>
</evidence>
<keyword evidence="8" id="KW-0677">Repeat</keyword>
<protein>
    <recommendedName>
        <fullName evidence="5">RBR-type E3 ubiquitin transferase</fullName>
        <ecNumber evidence="5">2.3.2.31</ecNumber>
    </recommendedName>
</protein>
<evidence type="ECO:0000256" key="3">
    <source>
        <dbReference type="ARBA" id="ARBA00003976"/>
    </source>
</evidence>
<evidence type="ECO:0000256" key="2">
    <source>
        <dbReference type="ARBA" id="ARBA00001947"/>
    </source>
</evidence>
<sequence>MSRFLTRRIKQTLSHLNCFRSPRPNSISPLCPAENFIDSGSDVVVFSICAESVSAHQTIATETCSHAFCSDCVGKYIASHIEQNSVPVKCPEVSCTSLFEPDSFHGSVVVPPPLYELWGNLLCEAAVRASRKLYCPFRDCSALLLVEGCERGSNRALRRTRCPQCHRDFCAECKAPWHEGESCSEHRNGIGNDDDRKLVSYFSRGESEVSQVSYFRREENGC</sequence>
<dbReference type="Pfam" id="PF01485">
    <property type="entry name" value="IBR"/>
    <property type="match status" value="1"/>
</dbReference>
<dbReference type="InterPro" id="IPR017907">
    <property type="entry name" value="Znf_RING_CS"/>
</dbReference>
<evidence type="ECO:0000313" key="15">
    <source>
        <dbReference type="EMBL" id="KAG9457611.1"/>
    </source>
</evidence>
<evidence type="ECO:0000256" key="10">
    <source>
        <dbReference type="ARBA" id="ARBA00022786"/>
    </source>
</evidence>
<evidence type="ECO:0000256" key="5">
    <source>
        <dbReference type="ARBA" id="ARBA00012251"/>
    </source>
</evidence>
<comment type="function">
    <text evidence="3">Might act as an E3 ubiquitin-protein ligase, or as part of E3 complex, which accepts ubiquitin from specific E2 ubiquitin-conjugating enzymes and then transfers it to substrates.</text>
</comment>
<dbReference type="Pfam" id="PF00097">
    <property type="entry name" value="zf-C3HC4"/>
    <property type="match status" value="1"/>
</dbReference>
<dbReference type="PROSITE" id="PS50089">
    <property type="entry name" value="ZF_RING_2"/>
    <property type="match status" value="1"/>
</dbReference>
<dbReference type="SMART" id="SM00647">
    <property type="entry name" value="IBR"/>
    <property type="match status" value="1"/>
</dbReference>
<dbReference type="GO" id="GO:0016567">
    <property type="term" value="P:protein ubiquitination"/>
    <property type="evidence" value="ECO:0007669"/>
    <property type="project" value="InterPro"/>
</dbReference>
<gene>
    <name evidence="15" type="ORF">H6P81_002119</name>
</gene>
<dbReference type="Proteomes" id="UP000825729">
    <property type="component" value="Unassembled WGS sequence"/>
</dbReference>
<dbReference type="EC" id="2.3.2.31" evidence="5"/>
<comment type="similarity">
    <text evidence="4">Belongs to the RBR family. Ariadne subfamily.</text>
</comment>
<evidence type="ECO:0000256" key="12">
    <source>
        <dbReference type="PROSITE-ProRule" id="PRU00175"/>
    </source>
</evidence>
<comment type="catalytic activity">
    <reaction evidence="1">
        <text>[E2 ubiquitin-conjugating enzyme]-S-ubiquitinyl-L-cysteine + [acceptor protein]-L-lysine = [E2 ubiquitin-conjugating enzyme]-L-cysteine + [acceptor protein]-N(6)-ubiquitinyl-L-lysine.</text>
        <dbReference type="EC" id="2.3.2.31"/>
    </reaction>
</comment>
<evidence type="ECO:0000259" key="14">
    <source>
        <dbReference type="PROSITE" id="PS51873"/>
    </source>
</evidence>
<accession>A0AAV7FA27</accession>
<dbReference type="PROSITE" id="PS00518">
    <property type="entry name" value="ZF_RING_1"/>
    <property type="match status" value="1"/>
</dbReference>
<dbReference type="AlphaFoldDB" id="A0AAV7FA27"/>
<evidence type="ECO:0000256" key="4">
    <source>
        <dbReference type="ARBA" id="ARBA00005884"/>
    </source>
</evidence>
<keyword evidence="6" id="KW-0808">Transferase</keyword>
<comment type="cofactor">
    <cofactor evidence="2">
        <name>Zn(2+)</name>
        <dbReference type="ChEBI" id="CHEBI:29105"/>
    </cofactor>
</comment>
<proteinExistence type="inferred from homology"/>
<evidence type="ECO:0000313" key="16">
    <source>
        <dbReference type="Proteomes" id="UP000825729"/>
    </source>
</evidence>